<dbReference type="Proteomes" id="UP000252914">
    <property type="component" value="Unassembled WGS sequence"/>
</dbReference>
<proteinExistence type="predicted"/>
<sequence length="70" mass="7291">MISADELSSAVWRTSSYTNGEGGACVAVADGFPGVLPVRDTKCPEGPTLVFPAGSWDAFVRTVRGSSVTR</sequence>
<dbReference type="EMBL" id="QOIN01000048">
    <property type="protein sequence ID" value="RCG19845.1"/>
    <property type="molecule type" value="Genomic_DNA"/>
</dbReference>
<evidence type="ECO:0000259" key="1">
    <source>
        <dbReference type="Pfam" id="PF04149"/>
    </source>
</evidence>
<feature type="domain" description="DUF397" evidence="1">
    <location>
        <begin position="10"/>
        <end position="64"/>
    </location>
</feature>
<accession>A0A367EQI7</accession>
<protein>
    <submittedName>
        <fullName evidence="2">DUF397 domain-containing protein</fullName>
    </submittedName>
</protein>
<gene>
    <name evidence="2" type="ORF">DTL70_24405</name>
</gene>
<name>A0A367EQI7_9ACTN</name>
<dbReference type="RefSeq" id="WP_114024099.1">
    <property type="nucleotide sequence ID" value="NZ_JBEYTF010000120.1"/>
</dbReference>
<comment type="caution">
    <text evidence="2">The sequence shown here is derived from an EMBL/GenBank/DDBJ whole genome shotgun (WGS) entry which is preliminary data.</text>
</comment>
<evidence type="ECO:0000313" key="3">
    <source>
        <dbReference type="Proteomes" id="UP000252914"/>
    </source>
</evidence>
<keyword evidence="3" id="KW-1185">Reference proteome</keyword>
<dbReference type="InterPro" id="IPR007278">
    <property type="entry name" value="DUF397"/>
</dbReference>
<dbReference type="AlphaFoldDB" id="A0A367EQI7"/>
<organism evidence="2 3">
    <name type="scientific">Streptomyces diacarni</name>
    <dbReference type="NCBI Taxonomy" id="2800381"/>
    <lineage>
        <taxon>Bacteria</taxon>
        <taxon>Bacillati</taxon>
        <taxon>Actinomycetota</taxon>
        <taxon>Actinomycetes</taxon>
        <taxon>Kitasatosporales</taxon>
        <taxon>Streptomycetaceae</taxon>
        <taxon>Streptomyces</taxon>
    </lineage>
</organism>
<evidence type="ECO:0000313" key="2">
    <source>
        <dbReference type="EMBL" id="RCG19845.1"/>
    </source>
</evidence>
<dbReference type="Pfam" id="PF04149">
    <property type="entry name" value="DUF397"/>
    <property type="match status" value="1"/>
</dbReference>
<reference evidence="2 3" key="1">
    <citation type="submission" date="2018-06" db="EMBL/GenBank/DDBJ databases">
        <title>Streptomyces reniochalinae sp. nov. and Streptomyces diacarnus sp. nov. from marine sponges.</title>
        <authorList>
            <person name="Li L."/>
        </authorList>
    </citation>
    <scope>NUCLEOTIDE SEQUENCE [LARGE SCALE GENOMIC DNA]</scope>
    <source>
        <strain evidence="2 3">LHW51701</strain>
    </source>
</reference>